<name>A0ABU1K7F8_9FLAO</name>
<accession>A0ABU1K7F8</accession>
<evidence type="ECO:0000313" key="4">
    <source>
        <dbReference type="Proteomes" id="UP001257659"/>
    </source>
</evidence>
<protein>
    <submittedName>
        <fullName evidence="3">Nucleotide-binding universal stress UspA family protein</fullName>
    </submittedName>
</protein>
<dbReference type="SUPFAM" id="SSF52402">
    <property type="entry name" value="Adenine nucleotide alpha hydrolases-like"/>
    <property type="match status" value="2"/>
</dbReference>
<dbReference type="Gene3D" id="3.40.50.620">
    <property type="entry name" value="HUPs"/>
    <property type="match status" value="2"/>
</dbReference>
<dbReference type="InterPro" id="IPR014729">
    <property type="entry name" value="Rossmann-like_a/b/a_fold"/>
</dbReference>
<feature type="domain" description="UspA" evidence="2">
    <location>
        <begin position="1"/>
        <end position="140"/>
    </location>
</feature>
<dbReference type="Pfam" id="PF00582">
    <property type="entry name" value="Usp"/>
    <property type="match status" value="2"/>
</dbReference>
<keyword evidence="4" id="KW-1185">Reference proteome</keyword>
<sequence>MKKILVPVDFSNHSEYALKTASILAKKWNASIVALHMLGISEAVFTKEDSEDIPKGIYFMKLAEKRFNDFLDRDYLEGVSIETTVQNHTEFNKIDEVAKKCNADLIVMGSHGASGMKEVFVGSNTEKVVRTSSVPVLVIKNKMNDFYMNKVVFACDFNLDYLPSFKKAYQFFNALNIKLQLVFVNLPEKFISTEEMEERALKFMLNTGIENTDLFDDIVYYADYSLESGIYNFCNKFDADLLVIPTHGRKGLAHFFSENLGEALVNHVQLPIMTFKI</sequence>
<reference evidence="3 4" key="1">
    <citation type="submission" date="2023-07" db="EMBL/GenBank/DDBJ databases">
        <title>Genomic Encyclopedia of Type Strains, Phase IV (KMG-IV): sequencing the most valuable type-strain genomes for metagenomic binning, comparative biology and taxonomic classification.</title>
        <authorList>
            <person name="Goeker M."/>
        </authorList>
    </citation>
    <scope>NUCLEOTIDE SEQUENCE [LARGE SCALE GENOMIC DNA]</scope>
    <source>
        <strain evidence="3 4">DSM 102814</strain>
    </source>
</reference>
<dbReference type="Proteomes" id="UP001257659">
    <property type="component" value="Unassembled WGS sequence"/>
</dbReference>
<comment type="similarity">
    <text evidence="1">Belongs to the universal stress protein A family.</text>
</comment>
<evidence type="ECO:0000313" key="3">
    <source>
        <dbReference type="EMBL" id="MDR6301548.1"/>
    </source>
</evidence>
<dbReference type="PANTHER" id="PTHR46268">
    <property type="entry name" value="STRESS RESPONSE PROTEIN NHAX"/>
    <property type="match status" value="1"/>
</dbReference>
<dbReference type="InterPro" id="IPR006015">
    <property type="entry name" value="Universal_stress_UspA"/>
</dbReference>
<dbReference type="CDD" id="cd00293">
    <property type="entry name" value="USP-like"/>
    <property type="match status" value="1"/>
</dbReference>
<dbReference type="RefSeq" id="WP_309729054.1">
    <property type="nucleotide sequence ID" value="NZ_JAVDQA010000006.1"/>
</dbReference>
<dbReference type="EMBL" id="JAVDQA010000006">
    <property type="protein sequence ID" value="MDR6301548.1"/>
    <property type="molecule type" value="Genomic_DNA"/>
</dbReference>
<dbReference type="PRINTS" id="PR01438">
    <property type="entry name" value="UNVRSLSTRESS"/>
</dbReference>
<evidence type="ECO:0000256" key="1">
    <source>
        <dbReference type="ARBA" id="ARBA00008791"/>
    </source>
</evidence>
<dbReference type="PANTHER" id="PTHR46268:SF6">
    <property type="entry name" value="UNIVERSAL STRESS PROTEIN UP12"/>
    <property type="match status" value="1"/>
</dbReference>
<comment type="caution">
    <text evidence="3">The sequence shown here is derived from an EMBL/GenBank/DDBJ whole genome shotgun (WGS) entry which is preliminary data.</text>
</comment>
<organism evidence="3 4">
    <name type="scientific">Mesonia maritima</name>
    <dbReference type="NCBI Taxonomy" id="1793873"/>
    <lineage>
        <taxon>Bacteria</taxon>
        <taxon>Pseudomonadati</taxon>
        <taxon>Bacteroidota</taxon>
        <taxon>Flavobacteriia</taxon>
        <taxon>Flavobacteriales</taxon>
        <taxon>Flavobacteriaceae</taxon>
        <taxon>Mesonia</taxon>
    </lineage>
</organism>
<dbReference type="InterPro" id="IPR006016">
    <property type="entry name" value="UspA"/>
</dbReference>
<feature type="domain" description="UspA" evidence="2">
    <location>
        <begin position="228"/>
        <end position="275"/>
    </location>
</feature>
<proteinExistence type="inferred from homology"/>
<gene>
    <name evidence="3" type="ORF">GGR31_002217</name>
</gene>
<evidence type="ECO:0000259" key="2">
    <source>
        <dbReference type="Pfam" id="PF00582"/>
    </source>
</evidence>